<keyword evidence="3" id="KW-0808">Transferase</keyword>
<keyword evidence="4" id="KW-1185">Reference proteome</keyword>
<dbReference type="InterPro" id="IPR036282">
    <property type="entry name" value="Glutathione-S-Trfase_C_sf"/>
</dbReference>
<dbReference type="RefSeq" id="WP_114470651.1">
    <property type="nucleotide sequence ID" value="NZ_QPJK01000008.1"/>
</dbReference>
<organism evidence="3 4">
    <name type="scientific">Pseudorhodoferax soli</name>
    <dbReference type="NCBI Taxonomy" id="545864"/>
    <lineage>
        <taxon>Bacteria</taxon>
        <taxon>Pseudomonadati</taxon>
        <taxon>Pseudomonadota</taxon>
        <taxon>Betaproteobacteria</taxon>
        <taxon>Burkholderiales</taxon>
        <taxon>Comamonadaceae</taxon>
    </lineage>
</organism>
<dbReference type="CDD" id="cd03207">
    <property type="entry name" value="GST_C_8"/>
    <property type="match status" value="1"/>
</dbReference>
<sequence>MITVTAMKWAPPFAAGQVRDHRVRWILNEVGWPYEVRLVDAPTMKSPGYRGGLQPFGQLPVLEEEGRAPLFESGAIVLDVAMRAGRCIGAEGTPERAAAIQWVVAGLNSVEPFLFNVAEVEYFMDDAAVKAARRPVVVAQAKERLALLEQARGGRPWFVGDAFSVADLMLGSILKIAQSLNLLDELPALAAWQQTVLARPAHVQAERDQKDEIARHTAADMRYDAVPKTSAP</sequence>
<gene>
    <name evidence="3" type="ORF">DES41_108304</name>
</gene>
<proteinExistence type="predicted"/>
<dbReference type="PANTHER" id="PTHR44051:SF8">
    <property type="entry name" value="GLUTATHIONE S-TRANSFERASE GSTA"/>
    <property type="match status" value="1"/>
</dbReference>
<dbReference type="EMBL" id="QPJK01000008">
    <property type="protein sequence ID" value="RCW68122.1"/>
    <property type="molecule type" value="Genomic_DNA"/>
</dbReference>
<comment type="caution">
    <text evidence="3">The sequence shown here is derived from an EMBL/GenBank/DDBJ whole genome shotgun (WGS) entry which is preliminary data.</text>
</comment>
<dbReference type="SFLD" id="SFLDS00019">
    <property type="entry name" value="Glutathione_Transferase_(cytos"/>
    <property type="match status" value="1"/>
</dbReference>
<dbReference type="CDD" id="cd03046">
    <property type="entry name" value="GST_N_GTT1_like"/>
    <property type="match status" value="1"/>
</dbReference>
<evidence type="ECO:0000313" key="4">
    <source>
        <dbReference type="Proteomes" id="UP000252884"/>
    </source>
</evidence>
<feature type="domain" description="GST C-terminal" evidence="2">
    <location>
        <begin position="92"/>
        <end position="217"/>
    </location>
</feature>
<dbReference type="OrthoDB" id="9797500at2"/>
<name>A0A368XJK8_9BURK</name>
<dbReference type="Gene3D" id="3.40.30.10">
    <property type="entry name" value="Glutaredoxin"/>
    <property type="match status" value="1"/>
</dbReference>
<dbReference type="InterPro" id="IPR004045">
    <property type="entry name" value="Glutathione_S-Trfase_N"/>
</dbReference>
<dbReference type="SUPFAM" id="SSF47616">
    <property type="entry name" value="GST C-terminal domain-like"/>
    <property type="match status" value="1"/>
</dbReference>
<dbReference type="InterPro" id="IPR036249">
    <property type="entry name" value="Thioredoxin-like_sf"/>
</dbReference>
<feature type="domain" description="GST N-terminal" evidence="1">
    <location>
        <begin position="7"/>
        <end position="88"/>
    </location>
</feature>
<dbReference type="Gene3D" id="1.20.1050.10">
    <property type="match status" value="1"/>
</dbReference>
<dbReference type="SUPFAM" id="SSF52833">
    <property type="entry name" value="Thioredoxin-like"/>
    <property type="match status" value="1"/>
</dbReference>
<dbReference type="Proteomes" id="UP000252884">
    <property type="component" value="Unassembled WGS sequence"/>
</dbReference>
<dbReference type="PROSITE" id="PS50405">
    <property type="entry name" value="GST_CTER"/>
    <property type="match status" value="1"/>
</dbReference>
<dbReference type="AlphaFoldDB" id="A0A368XJK8"/>
<dbReference type="Pfam" id="PF00043">
    <property type="entry name" value="GST_C"/>
    <property type="match status" value="1"/>
</dbReference>
<evidence type="ECO:0000259" key="1">
    <source>
        <dbReference type="PROSITE" id="PS50404"/>
    </source>
</evidence>
<dbReference type="GO" id="GO:0016740">
    <property type="term" value="F:transferase activity"/>
    <property type="evidence" value="ECO:0007669"/>
    <property type="project" value="UniProtKB-KW"/>
</dbReference>
<dbReference type="InterPro" id="IPR040079">
    <property type="entry name" value="Glutathione_S-Trfase"/>
</dbReference>
<evidence type="ECO:0000259" key="2">
    <source>
        <dbReference type="PROSITE" id="PS50405"/>
    </source>
</evidence>
<accession>A0A368XJK8</accession>
<dbReference type="Pfam" id="PF13409">
    <property type="entry name" value="GST_N_2"/>
    <property type="match status" value="1"/>
</dbReference>
<dbReference type="PROSITE" id="PS50404">
    <property type="entry name" value="GST_NTER"/>
    <property type="match status" value="1"/>
</dbReference>
<evidence type="ECO:0000313" key="3">
    <source>
        <dbReference type="EMBL" id="RCW68122.1"/>
    </source>
</evidence>
<reference evidence="3 4" key="1">
    <citation type="submission" date="2018-07" db="EMBL/GenBank/DDBJ databases">
        <title>Genomic Encyclopedia of Type Strains, Phase IV (KMG-IV): sequencing the most valuable type-strain genomes for metagenomic binning, comparative biology and taxonomic classification.</title>
        <authorList>
            <person name="Goeker M."/>
        </authorList>
    </citation>
    <scope>NUCLEOTIDE SEQUENCE [LARGE SCALE GENOMIC DNA]</scope>
    <source>
        <strain evidence="3 4">DSM 21634</strain>
    </source>
</reference>
<dbReference type="InterPro" id="IPR004046">
    <property type="entry name" value="GST_C"/>
</dbReference>
<dbReference type="SFLD" id="SFLDG00358">
    <property type="entry name" value="Main_(cytGST)"/>
    <property type="match status" value="1"/>
</dbReference>
<dbReference type="PANTHER" id="PTHR44051">
    <property type="entry name" value="GLUTATHIONE S-TRANSFERASE-RELATED"/>
    <property type="match status" value="1"/>
</dbReference>
<protein>
    <submittedName>
        <fullName evidence="3">Glutathione S-transferase</fullName>
    </submittedName>
</protein>
<dbReference type="InterPro" id="IPR010987">
    <property type="entry name" value="Glutathione-S-Trfase_C-like"/>
</dbReference>